<keyword evidence="5 6" id="KW-0472">Membrane</keyword>
<evidence type="ECO:0000256" key="6">
    <source>
        <dbReference type="SAM" id="Phobius"/>
    </source>
</evidence>
<keyword evidence="3 6" id="KW-0812">Transmembrane</keyword>
<proteinExistence type="evidence at transcript level"/>
<dbReference type="InterPro" id="IPR009311">
    <property type="entry name" value="IFI6/IFI27-like"/>
</dbReference>
<evidence type="ECO:0000256" key="3">
    <source>
        <dbReference type="ARBA" id="ARBA00022692"/>
    </source>
</evidence>
<comment type="similarity">
    <text evidence="2">Belongs to the IFI6/IFI27 family.</text>
</comment>
<dbReference type="PANTHER" id="PTHR16932:SF18">
    <property type="entry name" value="INTERFERON, ALPHA-INDUCIBLE PROTEIN 27-LIKE 2"/>
    <property type="match status" value="1"/>
</dbReference>
<evidence type="ECO:0000256" key="2">
    <source>
        <dbReference type="ARBA" id="ARBA00007262"/>
    </source>
</evidence>
<dbReference type="GO" id="GO:0016020">
    <property type="term" value="C:membrane"/>
    <property type="evidence" value="ECO:0007669"/>
    <property type="project" value="UniProtKB-SubCell"/>
</dbReference>
<accession>A0A023G6J9</accession>
<feature type="transmembrane region" description="Helical" evidence="6">
    <location>
        <begin position="70"/>
        <end position="90"/>
    </location>
</feature>
<dbReference type="AlphaFoldDB" id="A0A023G6J9"/>
<evidence type="ECO:0000313" key="7">
    <source>
        <dbReference type="EMBL" id="JAC28480.1"/>
    </source>
</evidence>
<dbReference type="Gene3D" id="6.10.110.10">
    <property type="match status" value="1"/>
</dbReference>
<sequence>MANPVVLYTLGKVAVGAAVLVATAPAVLSTLGFGAAGVTAGSVAAAVQSTMGGFVAKGSLFAICQSWGAAGIPVAAQTAVATAGAFLAALI</sequence>
<reference evidence="7" key="1">
    <citation type="submission" date="2014-03" db="EMBL/GenBank/DDBJ databases">
        <title>The sialotranscriptome of Amblyomma triste, Amblyomma parvum and Amblyomma cajennense ticks, uncovered by 454-based RNA-seq.</title>
        <authorList>
            <person name="Garcia G.R."/>
            <person name="Gardinassi L.G."/>
            <person name="Ribeiro J.M."/>
            <person name="Anatriello E."/>
            <person name="Ferreira B.R."/>
            <person name="Moreira H.N."/>
            <person name="Mafra C."/>
            <person name="Olegario M.M."/>
            <person name="Szabo P.J."/>
            <person name="Miranda-Santos I.K."/>
            <person name="Maruyama S.R."/>
        </authorList>
    </citation>
    <scope>NUCLEOTIDE SEQUENCE</scope>
    <source>
        <strain evidence="7">Mato Grasso do Sul</strain>
        <tissue evidence="7">Salivary glands</tissue>
    </source>
</reference>
<comment type="subcellular location">
    <subcellularLocation>
        <location evidence="1">Membrane</location>
        <topology evidence="1">Multi-pass membrane protein</topology>
    </subcellularLocation>
</comment>
<evidence type="ECO:0000256" key="1">
    <source>
        <dbReference type="ARBA" id="ARBA00004141"/>
    </source>
</evidence>
<dbReference type="Pfam" id="PF06140">
    <property type="entry name" value="Ifi-6-16"/>
    <property type="match status" value="1"/>
</dbReference>
<keyword evidence="4 6" id="KW-1133">Transmembrane helix</keyword>
<dbReference type="EMBL" id="GBBM01006938">
    <property type="protein sequence ID" value="JAC28480.1"/>
    <property type="molecule type" value="mRNA"/>
</dbReference>
<evidence type="ECO:0000256" key="4">
    <source>
        <dbReference type="ARBA" id="ARBA00022989"/>
    </source>
</evidence>
<dbReference type="PANTHER" id="PTHR16932">
    <property type="entry name" value="INTERFERON ALPHA-INDUCIBLE PROTEIN 27"/>
    <property type="match status" value="1"/>
</dbReference>
<name>A0A023G6J9_AMBTT</name>
<protein>
    <submittedName>
        <fullName evidence="7">Putative interferon alpha-inducible protein</fullName>
    </submittedName>
</protein>
<evidence type="ECO:0000256" key="5">
    <source>
        <dbReference type="ARBA" id="ARBA00023136"/>
    </source>
</evidence>
<dbReference type="InterPro" id="IPR038213">
    <property type="entry name" value="IFI6/IFI27-like_sf"/>
</dbReference>
<dbReference type="EMBL" id="GBBM01006937">
    <property type="protein sequence ID" value="JAC28481.1"/>
    <property type="molecule type" value="mRNA"/>
</dbReference>
<organism evidence="7">
    <name type="scientific">Amblyomma triste</name>
    <name type="common">Neotropical tick</name>
    <dbReference type="NCBI Taxonomy" id="251400"/>
    <lineage>
        <taxon>Eukaryota</taxon>
        <taxon>Metazoa</taxon>
        <taxon>Ecdysozoa</taxon>
        <taxon>Arthropoda</taxon>
        <taxon>Chelicerata</taxon>
        <taxon>Arachnida</taxon>
        <taxon>Acari</taxon>
        <taxon>Parasitiformes</taxon>
        <taxon>Ixodida</taxon>
        <taxon>Ixodoidea</taxon>
        <taxon>Ixodidae</taxon>
        <taxon>Amblyomminae</taxon>
        <taxon>Amblyomma</taxon>
    </lineage>
</organism>